<evidence type="ECO:0000256" key="1">
    <source>
        <dbReference type="SAM" id="MobiDB-lite"/>
    </source>
</evidence>
<name>A0A7X0F8J7_9HYPH</name>
<dbReference type="EMBL" id="JACHOU010000005">
    <property type="protein sequence ID" value="MBB6354953.1"/>
    <property type="molecule type" value="Genomic_DNA"/>
</dbReference>
<evidence type="ECO:0000313" key="3">
    <source>
        <dbReference type="Proteomes" id="UP000536262"/>
    </source>
</evidence>
<dbReference type="AlphaFoldDB" id="A0A7X0F8J7"/>
<reference evidence="2 3" key="1">
    <citation type="submission" date="2020-08" db="EMBL/GenBank/DDBJ databases">
        <title>Genomic Encyclopedia of Type Strains, Phase IV (KMG-IV): sequencing the most valuable type-strain genomes for metagenomic binning, comparative biology and taxonomic classification.</title>
        <authorList>
            <person name="Goeker M."/>
        </authorList>
    </citation>
    <scope>NUCLEOTIDE SEQUENCE [LARGE SCALE GENOMIC DNA]</scope>
    <source>
        <strain evidence="2 3">DSM 7051</strain>
    </source>
</reference>
<comment type="caution">
    <text evidence="2">The sequence shown here is derived from an EMBL/GenBank/DDBJ whole genome shotgun (WGS) entry which is preliminary data.</text>
</comment>
<evidence type="ECO:0000313" key="2">
    <source>
        <dbReference type="EMBL" id="MBB6354953.1"/>
    </source>
</evidence>
<dbReference type="RefSeq" id="WP_055970401.1">
    <property type="nucleotide sequence ID" value="NZ_BAABEG010000001.1"/>
</dbReference>
<accession>A0A7X0F8J7</accession>
<protein>
    <submittedName>
        <fullName evidence="2">Uncharacterized protein</fullName>
    </submittedName>
</protein>
<sequence>MKPETSNALVGRLAEIRVLREHHVWDAAEIVGLDRSGDRSQPRYRKFRVLMEADALVDAVLHLAATAIPPRLLQASAHGERWICSARVVSGRRSRKAEHADLAAAMLASLLLTFPSRRAPGRRRINPTRHANEVHRHDH</sequence>
<feature type="region of interest" description="Disordered" evidence="1">
    <location>
        <begin position="119"/>
        <end position="139"/>
    </location>
</feature>
<organism evidence="2 3">
    <name type="scientific">Aminobacter aganoensis</name>
    <dbReference type="NCBI Taxonomy" id="83264"/>
    <lineage>
        <taxon>Bacteria</taxon>
        <taxon>Pseudomonadati</taxon>
        <taxon>Pseudomonadota</taxon>
        <taxon>Alphaproteobacteria</taxon>
        <taxon>Hyphomicrobiales</taxon>
        <taxon>Phyllobacteriaceae</taxon>
        <taxon>Aminobacter</taxon>
    </lineage>
</organism>
<keyword evidence="3" id="KW-1185">Reference proteome</keyword>
<dbReference type="Proteomes" id="UP000536262">
    <property type="component" value="Unassembled WGS sequence"/>
</dbReference>
<feature type="compositionally biased region" description="Basic and acidic residues" evidence="1">
    <location>
        <begin position="130"/>
        <end position="139"/>
    </location>
</feature>
<proteinExistence type="predicted"/>
<gene>
    <name evidence="2" type="ORF">GGR00_002749</name>
</gene>